<accession>A0A9D8PR49</accession>
<gene>
    <name evidence="6" type="ORF">JW984_12285</name>
</gene>
<keyword evidence="3 6" id="KW-0418">Kinase</keyword>
<keyword evidence="2" id="KW-0808">Transferase</keyword>
<sequence length="517" mass="58067">MEKEFVMAVDSGTQSVRAIVYDREGNELAKAQAPHDPYFSVKPGWAEQKPEDYWNKLCVVTKEVMKSKKFDPKKLGGLGITAQRGNVIPVDKKGNPLRNSIIWLDQRFTEDPPPVSASVKLLFGLIGKSEMINLIQKNSRFTWIYAYEPEIYKKTHKFCQVTSWFVHKLTGEFNDSASMYVGYWPIESKKFDWFGIQGVFDVFQIKRDHLPKLFKPNEVLGHVTKEAAKETGLPEGLPIVVGAGDKQSESLGAGAITPDIGMISFGTASTLEIVTKKFIENKKVRYFTWCSSMPDAWNLECFIYRGFWMARWFTQELGYREAIEAKKRNMATEAVLDEVIKDIPPGSMGLMLQPYWTPHPSLKFSKGSIIGFGSVHTRAHIYRAILEGIGYELRRLGEIAQGDTKVPLKELRVGGGGSRSDMAVQIAADIFNLPTKRMATYETCGMGAAIDAAVGTGMFGGFDEAVKAMVRTGKEFQPIKENHKIYDGLYKEVFLKTYDALAPLYKRIGEITGYMEG</sequence>
<dbReference type="InterPro" id="IPR018485">
    <property type="entry name" value="FGGY_C"/>
</dbReference>
<dbReference type="Pfam" id="PF02782">
    <property type="entry name" value="FGGY_C"/>
    <property type="match status" value="1"/>
</dbReference>
<dbReference type="InterPro" id="IPR000577">
    <property type="entry name" value="Carb_kinase_FGGY"/>
</dbReference>
<dbReference type="InterPro" id="IPR050406">
    <property type="entry name" value="FGGY_Carb_Kinase"/>
</dbReference>
<reference evidence="6" key="1">
    <citation type="journal article" date="2021" name="Environ. Microbiol.">
        <title>Genomic characterization of three novel Desulfobacterota classes expand the metabolic and phylogenetic diversity of the phylum.</title>
        <authorList>
            <person name="Murphy C.L."/>
            <person name="Biggerstaff J."/>
            <person name="Eichhorn A."/>
            <person name="Ewing E."/>
            <person name="Shahan R."/>
            <person name="Soriano D."/>
            <person name="Stewart S."/>
            <person name="VanMol K."/>
            <person name="Walker R."/>
            <person name="Walters P."/>
            <person name="Elshahed M.S."/>
            <person name="Youssef N.H."/>
        </authorList>
    </citation>
    <scope>NUCLEOTIDE SEQUENCE</scope>
    <source>
        <strain evidence="6">Zod_Metabat.24</strain>
    </source>
</reference>
<dbReference type="GO" id="GO:0016301">
    <property type="term" value="F:kinase activity"/>
    <property type="evidence" value="ECO:0007669"/>
    <property type="project" value="UniProtKB-KW"/>
</dbReference>
<dbReference type="SUPFAM" id="SSF53067">
    <property type="entry name" value="Actin-like ATPase domain"/>
    <property type="match status" value="2"/>
</dbReference>
<evidence type="ECO:0000259" key="4">
    <source>
        <dbReference type="Pfam" id="PF00370"/>
    </source>
</evidence>
<reference evidence="6" key="2">
    <citation type="submission" date="2021-01" db="EMBL/GenBank/DDBJ databases">
        <authorList>
            <person name="Hahn C.R."/>
            <person name="Youssef N.H."/>
            <person name="Elshahed M."/>
        </authorList>
    </citation>
    <scope>NUCLEOTIDE SEQUENCE</scope>
    <source>
        <strain evidence="6">Zod_Metabat.24</strain>
    </source>
</reference>
<dbReference type="PANTHER" id="PTHR43095">
    <property type="entry name" value="SUGAR KINASE"/>
    <property type="match status" value="1"/>
</dbReference>
<comment type="caution">
    <text evidence="6">The sequence shown here is derived from an EMBL/GenBank/DDBJ whole genome shotgun (WGS) entry which is preliminary data.</text>
</comment>
<name>A0A9D8PR49_9DELT</name>
<dbReference type="PANTHER" id="PTHR43095:SF5">
    <property type="entry name" value="XYLULOSE KINASE"/>
    <property type="match status" value="1"/>
</dbReference>
<dbReference type="PIRSF" id="PIRSF000538">
    <property type="entry name" value="GlpK"/>
    <property type="match status" value="1"/>
</dbReference>
<proteinExistence type="inferred from homology"/>
<feature type="domain" description="Carbohydrate kinase FGGY C-terminal" evidence="5">
    <location>
        <begin position="262"/>
        <end position="454"/>
    </location>
</feature>
<feature type="domain" description="Carbohydrate kinase FGGY N-terminal" evidence="4">
    <location>
        <begin position="6"/>
        <end position="252"/>
    </location>
</feature>
<evidence type="ECO:0000256" key="1">
    <source>
        <dbReference type="ARBA" id="ARBA00009156"/>
    </source>
</evidence>
<dbReference type="AlphaFoldDB" id="A0A9D8PR49"/>
<dbReference type="InterPro" id="IPR043129">
    <property type="entry name" value="ATPase_NBD"/>
</dbReference>
<evidence type="ECO:0000313" key="7">
    <source>
        <dbReference type="Proteomes" id="UP000809273"/>
    </source>
</evidence>
<protein>
    <submittedName>
        <fullName evidence="6">FGGY-family carbohydrate kinase</fullName>
    </submittedName>
</protein>
<dbReference type="EMBL" id="JAFGIX010000060">
    <property type="protein sequence ID" value="MBN1573965.1"/>
    <property type="molecule type" value="Genomic_DNA"/>
</dbReference>
<dbReference type="InterPro" id="IPR018484">
    <property type="entry name" value="FGGY_N"/>
</dbReference>
<comment type="similarity">
    <text evidence="1">Belongs to the FGGY kinase family.</text>
</comment>
<dbReference type="Gene3D" id="3.30.420.40">
    <property type="match status" value="2"/>
</dbReference>
<dbReference type="CDD" id="cd07779">
    <property type="entry name" value="ASKHA_NBD_FGGY_YgcE-like"/>
    <property type="match status" value="1"/>
</dbReference>
<evidence type="ECO:0000313" key="6">
    <source>
        <dbReference type="EMBL" id="MBN1573965.1"/>
    </source>
</evidence>
<dbReference type="Pfam" id="PF00370">
    <property type="entry name" value="FGGY_N"/>
    <property type="match status" value="1"/>
</dbReference>
<dbReference type="Proteomes" id="UP000809273">
    <property type="component" value="Unassembled WGS sequence"/>
</dbReference>
<evidence type="ECO:0000256" key="3">
    <source>
        <dbReference type="ARBA" id="ARBA00022777"/>
    </source>
</evidence>
<organism evidence="6 7">
    <name type="scientific">Candidatus Zymogenus saltonus</name>
    <dbReference type="NCBI Taxonomy" id="2844893"/>
    <lineage>
        <taxon>Bacteria</taxon>
        <taxon>Deltaproteobacteria</taxon>
        <taxon>Candidatus Zymogenia</taxon>
        <taxon>Candidatus Zymogeniales</taxon>
        <taxon>Candidatus Zymogenaceae</taxon>
        <taxon>Candidatus Zymogenus</taxon>
    </lineage>
</organism>
<evidence type="ECO:0000259" key="5">
    <source>
        <dbReference type="Pfam" id="PF02782"/>
    </source>
</evidence>
<evidence type="ECO:0000256" key="2">
    <source>
        <dbReference type="ARBA" id="ARBA00022679"/>
    </source>
</evidence>
<dbReference type="GO" id="GO:0005975">
    <property type="term" value="P:carbohydrate metabolic process"/>
    <property type="evidence" value="ECO:0007669"/>
    <property type="project" value="InterPro"/>
</dbReference>